<evidence type="ECO:0000313" key="8">
    <source>
        <dbReference type="Proteomes" id="UP001626550"/>
    </source>
</evidence>
<sequence length="344" mass="39243">MFIDLNLLEIFKIPRRALCRWLLSVKKNYRQVTYHNWRHAFNVAQTMFSILTTANFCTVFEPHEQLAMLIACLSHDLDHRGTNNQFQIKTMSPLADLYSTSVLEHHHFDQCIMLLNTKDYARIIELIEKCILATDLSSYFGHLTQFKALLGCRSNNEYIIPTSPSHSLGSAPYNLGAIVNQEENLIWRKSLADRDLLSSMLMTACDISAITKPWPIQKKTAELVSCEFFQQGDLERNQLNIEPMFIMDRSQSDKLPKMQIDFINSICLPCYESVTILTPQLQPLLEGCRRNLACWTAVQKNLPIPTDTLMALTATTSDANSVVEPHPSLEQQKLAHIPSPEVCL</sequence>
<feature type="binding site" evidence="5">
    <location>
        <position position="76"/>
    </location>
    <ligand>
        <name>Zn(2+)</name>
        <dbReference type="ChEBI" id="CHEBI:29105"/>
        <label>2</label>
    </ligand>
</feature>
<dbReference type="AlphaFoldDB" id="A0ABD2Q3S4"/>
<dbReference type="SMART" id="SM00471">
    <property type="entry name" value="HDc"/>
    <property type="match status" value="1"/>
</dbReference>
<evidence type="ECO:0000256" key="1">
    <source>
        <dbReference type="ARBA" id="ARBA00022723"/>
    </source>
</evidence>
<feature type="binding site" evidence="4">
    <location>
        <begin position="35"/>
        <end position="39"/>
    </location>
    <ligand>
        <name>AMP</name>
        <dbReference type="ChEBI" id="CHEBI:456215"/>
    </ligand>
</feature>
<feature type="binding site" evidence="5">
    <location>
        <position position="206"/>
    </location>
    <ligand>
        <name>Zn(2+)</name>
        <dbReference type="ChEBI" id="CHEBI:29105"/>
        <label>1</label>
    </ligand>
</feature>
<evidence type="ECO:0000259" key="6">
    <source>
        <dbReference type="PROSITE" id="PS51845"/>
    </source>
</evidence>
<accession>A0ABD2Q3S4</accession>
<dbReference type="GO" id="GO:0016787">
    <property type="term" value="F:hydrolase activity"/>
    <property type="evidence" value="ECO:0007669"/>
    <property type="project" value="UniProtKB-KW"/>
</dbReference>
<dbReference type="PROSITE" id="PS00126">
    <property type="entry name" value="PDEASE_I_1"/>
    <property type="match status" value="1"/>
</dbReference>
<feature type="binding site" evidence="5">
    <location>
        <position position="76"/>
    </location>
    <ligand>
        <name>Zn(2+)</name>
        <dbReference type="ChEBI" id="CHEBI:29105"/>
        <label>1</label>
    </ligand>
</feature>
<gene>
    <name evidence="7" type="primary">PDE5A</name>
    <name evidence="7" type="ORF">Ciccas_007117</name>
</gene>
<dbReference type="Proteomes" id="UP001626550">
    <property type="component" value="Unassembled WGS sequence"/>
</dbReference>
<reference evidence="7 8" key="1">
    <citation type="submission" date="2024-11" db="EMBL/GenBank/DDBJ databases">
        <title>Adaptive evolution of stress response genes in parasites aligns with host niche diversity.</title>
        <authorList>
            <person name="Hahn C."/>
            <person name="Resl P."/>
        </authorList>
    </citation>
    <scope>NUCLEOTIDE SEQUENCE [LARGE SCALE GENOMIC DNA]</scope>
    <source>
        <strain evidence="7">EGGRZ-B1_66</strain>
        <tissue evidence="7">Body</tissue>
    </source>
</reference>
<keyword evidence="1 5" id="KW-0479">Metal-binding</keyword>
<evidence type="ECO:0000256" key="4">
    <source>
        <dbReference type="PIRSR" id="PIRSR623088-2"/>
    </source>
</evidence>
<dbReference type="PROSITE" id="PS51845">
    <property type="entry name" value="PDEASE_I_2"/>
    <property type="match status" value="1"/>
</dbReference>
<dbReference type="GO" id="GO:0046872">
    <property type="term" value="F:metal ion binding"/>
    <property type="evidence" value="ECO:0007669"/>
    <property type="project" value="UniProtKB-KW"/>
</dbReference>
<keyword evidence="8" id="KW-1185">Reference proteome</keyword>
<dbReference type="InterPro" id="IPR023174">
    <property type="entry name" value="PDEase_CS"/>
</dbReference>
<organism evidence="7 8">
    <name type="scientific">Cichlidogyrus casuarinus</name>
    <dbReference type="NCBI Taxonomy" id="1844966"/>
    <lineage>
        <taxon>Eukaryota</taxon>
        <taxon>Metazoa</taxon>
        <taxon>Spiralia</taxon>
        <taxon>Lophotrochozoa</taxon>
        <taxon>Platyhelminthes</taxon>
        <taxon>Monogenea</taxon>
        <taxon>Monopisthocotylea</taxon>
        <taxon>Dactylogyridea</taxon>
        <taxon>Ancyrocephalidae</taxon>
        <taxon>Cichlidogyrus</taxon>
    </lineage>
</organism>
<name>A0ABD2Q3S4_9PLAT</name>
<protein>
    <submittedName>
        <fullName evidence="7">cGMP-specific 3',5'-cyclic phosphodiesterase</fullName>
    </submittedName>
</protein>
<evidence type="ECO:0000256" key="5">
    <source>
        <dbReference type="PIRSR" id="PIRSR623088-3"/>
    </source>
</evidence>
<keyword evidence="2" id="KW-0378">Hydrolase</keyword>
<feature type="binding site" evidence="4">
    <location>
        <position position="206"/>
    </location>
    <ligand>
        <name>AMP</name>
        <dbReference type="ChEBI" id="CHEBI:456215"/>
    </ligand>
</feature>
<feature type="binding site" evidence="5">
    <location>
        <position position="75"/>
    </location>
    <ligand>
        <name>Zn(2+)</name>
        <dbReference type="ChEBI" id="CHEBI:29105"/>
        <label>1</label>
    </ligand>
</feature>
<dbReference type="PANTHER" id="PTHR11347">
    <property type="entry name" value="CYCLIC NUCLEOTIDE PHOSPHODIESTERASE"/>
    <property type="match status" value="1"/>
</dbReference>
<feature type="active site" description="Proton donor" evidence="3">
    <location>
        <position position="35"/>
    </location>
</feature>
<dbReference type="EMBL" id="JBJKFK010001051">
    <property type="protein sequence ID" value="KAL3314266.1"/>
    <property type="molecule type" value="Genomic_DNA"/>
</dbReference>
<dbReference type="Gene3D" id="1.10.1300.10">
    <property type="entry name" value="3'5'-cyclic nucleotide phosphodiesterase, catalytic domain"/>
    <property type="match status" value="1"/>
</dbReference>
<dbReference type="InterPro" id="IPR036971">
    <property type="entry name" value="PDEase_catalytic_dom_sf"/>
</dbReference>
<dbReference type="CDD" id="cd00077">
    <property type="entry name" value="HDc"/>
    <property type="match status" value="1"/>
</dbReference>
<feature type="binding site" evidence="5">
    <location>
        <position position="39"/>
    </location>
    <ligand>
        <name>Zn(2+)</name>
        <dbReference type="ChEBI" id="CHEBI:29105"/>
        <label>1</label>
    </ligand>
</feature>
<dbReference type="InterPro" id="IPR003607">
    <property type="entry name" value="HD/PDEase_dom"/>
</dbReference>
<evidence type="ECO:0000313" key="7">
    <source>
        <dbReference type="EMBL" id="KAL3314266.1"/>
    </source>
</evidence>
<feature type="binding site" evidence="4">
    <location>
        <position position="259"/>
    </location>
    <ligand>
        <name>AMP</name>
        <dbReference type="ChEBI" id="CHEBI:456215"/>
    </ligand>
</feature>
<evidence type="ECO:0000256" key="3">
    <source>
        <dbReference type="PIRSR" id="PIRSR623088-1"/>
    </source>
</evidence>
<dbReference type="SUPFAM" id="SSF109604">
    <property type="entry name" value="HD-domain/PDEase-like"/>
    <property type="match status" value="1"/>
</dbReference>
<dbReference type="Pfam" id="PF00233">
    <property type="entry name" value="PDEase_I"/>
    <property type="match status" value="1"/>
</dbReference>
<dbReference type="InterPro" id="IPR002073">
    <property type="entry name" value="PDEase_catalytic_dom"/>
</dbReference>
<dbReference type="PRINTS" id="PR00387">
    <property type="entry name" value="PDIESTERASE1"/>
</dbReference>
<evidence type="ECO:0000256" key="2">
    <source>
        <dbReference type="ARBA" id="ARBA00022801"/>
    </source>
</evidence>
<feature type="binding site" evidence="4">
    <location>
        <position position="76"/>
    </location>
    <ligand>
        <name>AMP</name>
        <dbReference type="ChEBI" id="CHEBI:456215"/>
    </ligand>
</feature>
<comment type="caution">
    <text evidence="7">The sequence shown here is derived from an EMBL/GenBank/DDBJ whole genome shotgun (WGS) entry which is preliminary data.</text>
</comment>
<proteinExistence type="predicted"/>
<dbReference type="InterPro" id="IPR023088">
    <property type="entry name" value="PDEase"/>
</dbReference>
<feature type="domain" description="PDEase" evidence="6">
    <location>
        <begin position="1"/>
        <end position="302"/>
    </location>
</feature>